<comment type="caution">
    <text evidence="2">The sequence shown here is derived from an EMBL/GenBank/DDBJ whole genome shotgun (WGS) entry which is preliminary data.</text>
</comment>
<organism evidence="2 3">
    <name type="scientific">Bursaphelenchus okinawaensis</name>
    <dbReference type="NCBI Taxonomy" id="465554"/>
    <lineage>
        <taxon>Eukaryota</taxon>
        <taxon>Metazoa</taxon>
        <taxon>Ecdysozoa</taxon>
        <taxon>Nematoda</taxon>
        <taxon>Chromadorea</taxon>
        <taxon>Rhabditida</taxon>
        <taxon>Tylenchina</taxon>
        <taxon>Tylenchomorpha</taxon>
        <taxon>Aphelenchoidea</taxon>
        <taxon>Aphelenchoididae</taxon>
        <taxon>Bursaphelenchus</taxon>
    </lineage>
</organism>
<sequence>MATNDKMGQMKLDAINDRLHGGRLYSVGSQSCCTSESISVFERTRRLFRFAMEKQSFYAHCFKLLTLFCIAVAHLVYMQPFLDSYSAVEDYTLKLNAQYPGDEPVKGQDIKHFRSQMEVLADYKQNTWMCVASMCIALSTTCFFLFILPITTVRPRNVLFLAVLDLSMFAALPLLLTCRIFIVEKLHLGLAAAMRTGHKIMSAERVMNILQCTILPRERLPYCSEVVLSTIFPIILLKYLIILALLTLLYIGLAYLIEWCIRHWFPHSQRTPLPTHSCCMTKCNKYRCQVDTVRPIRQYQNKSYVPVLLPNGEKCQPLYPTASISIVPLIERVDEETETPSVADSIPAEPQPNA</sequence>
<keyword evidence="1" id="KW-0472">Membrane</keyword>
<gene>
    <name evidence="2" type="ORF">BOKJ2_LOCUS2890</name>
</gene>
<keyword evidence="1" id="KW-0812">Transmembrane</keyword>
<evidence type="ECO:0000256" key="1">
    <source>
        <dbReference type="SAM" id="Phobius"/>
    </source>
</evidence>
<proteinExistence type="predicted"/>
<feature type="transmembrane region" description="Helical" evidence="1">
    <location>
        <begin position="126"/>
        <end position="147"/>
    </location>
</feature>
<dbReference type="OrthoDB" id="5802415at2759"/>
<feature type="transmembrane region" description="Helical" evidence="1">
    <location>
        <begin position="159"/>
        <end position="182"/>
    </location>
</feature>
<keyword evidence="3" id="KW-1185">Reference proteome</keyword>
<evidence type="ECO:0000313" key="3">
    <source>
        <dbReference type="Proteomes" id="UP000614601"/>
    </source>
</evidence>
<protein>
    <submittedName>
        <fullName evidence="2">Uncharacterized protein</fullName>
    </submittedName>
</protein>
<dbReference type="AlphaFoldDB" id="A0A811K2E2"/>
<accession>A0A811K2E2</accession>
<dbReference type="EMBL" id="CAJFDH010000002">
    <property type="protein sequence ID" value="CAD5209843.1"/>
    <property type="molecule type" value="Genomic_DNA"/>
</dbReference>
<keyword evidence="1" id="KW-1133">Transmembrane helix</keyword>
<name>A0A811K2E2_9BILA</name>
<dbReference type="Proteomes" id="UP000614601">
    <property type="component" value="Unassembled WGS sequence"/>
</dbReference>
<dbReference type="EMBL" id="CAJFCW020000002">
    <property type="protein sequence ID" value="CAG9090188.1"/>
    <property type="molecule type" value="Genomic_DNA"/>
</dbReference>
<dbReference type="Proteomes" id="UP000783686">
    <property type="component" value="Unassembled WGS sequence"/>
</dbReference>
<reference evidence="2" key="1">
    <citation type="submission" date="2020-09" db="EMBL/GenBank/DDBJ databases">
        <authorList>
            <person name="Kikuchi T."/>
        </authorList>
    </citation>
    <scope>NUCLEOTIDE SEQUENCE</scope>
    <source>
        <strain evidence="2">SH1</strain>
    </source>
</reference>
<feature type="transmembrane region" description="Helical" evidence="1">
    <location>
        <begin position="57"/>
        <end position="77"/>
    </location>
</feature>
<evidence type="ECO:0000313" key="2">
    <source>
        <dbReference type="EMBL" id="CAD5209843.1"/>
    </source>
</evidence>
<feature type="transmembrane region" description="Helical" evidence="1">
    <location>
        <begin position="231"/>
        <end position="257"/>
    </location>
</feature>